<proteinExistence type="predicted"/>
<gene>
    <name evidence="2" type="ORF">H5V44_08810</name>
</gene>
<keyword evidence="1" id="KW-1133">Transmembrane helix</keyword>
<dbReference type="EMBL" id="JACKXD010000003">
    <property type="protein sequence ID" value="MBB6646387.1"/>
    <property type="molecule type" value="Genomic_DNA"/>
</dbReference>
<dbReference type="AlphaFoldDB" id="A0A7J9SK60"/>
<protein>
    <submittedName>
        <fullName evidence="2">Uncharacterized protein</fullName>
    </submittedName>
</protein>
<reference evidence="2 3" key="1">
    <citation type="submission" date="2020-08" db="EMBL/GenBank/DDBJ databases">
        <authorList>
            <person name="Seo M.-J."/>
        </authorList>
    </citation>
    <scope>NUCLEOTIDE SEQUENCE [LARGE SCALE GENOMIC DNA]</scope>
    <source>
        <strain evidence="2 3">MBLA0160</strain>
    </source>
</reference>
<accession>A0A7J9SK60</accession>
<name>A0A7J9SK60_9EURY</name>
<comment type="caution">
    <text evidence="2">The sequence shown here is derived from an EMBL/GenBank/DDBJ whole genome shotgun (WGS) entry which is preliminary data.</text>
</comment>
<dbReference type="InterPro" id="IPR055685">
    <property type="entry name" value="DUF7261"/>
</dbReference>
<sequence length="322" mass="33224">MADVSRPLDRDRGQLLLVGALALAVVFVALALLLNTAIYTGNLATRDSGVEAAPAVEYVAESRAAGVDAVASVNRRNNTSAADLNRAFNATMGEWDDLASYHRAVAGDAADVEVVGVTNGTRIRQDDASRNFTGNGGAADWTVVSGVSNVRSIRFTVEESMLTDDPTNLLADDVFHVNLTSGAGTRSVFVYDTPSGPVIEVVDGGTSTVCPAGSVTGGTFTVDVPNESVGGASCPALGPVDDTPGSVDIDYRDADAAGGTYTMVVDEPPSTLSPTGSDAVSGLNDPGTGSPYWTYAIYGAELNVTYRTEKLDYAATIGVVPE</sequence>
<evidence type="ECO:0000313" key="2">
    <source>
        <dbReference type="EMBL" id="MBB6646387.1"/>
    </source>
</evidence>
<dbReference type="RefSeq" id="WP_185192769.1">
    <property type="nucleotide sequence ID" value="NZ_JACKXD010000003.1"/>
</dbReference>
<dbReference type="Proteomes" id="UP000546257">
    <property type="component" value="Unassembled WGS sequence"/>
</dbReference>
<dbReference type="Pfam" id="PF23922">
    <property type="entry name" value="DUF7261"/>
    <property type="match status" value="1"/>
</dbReference>
<organism evidence="2 3">
    <name type="scientific">Halobellus ruber</name>
    <dbReference type="NCBI Taxonomy" id="2761102"/>
    <lineage>
        <taxon>Archaea</taxon>
        <taxon>Methanobacteriati</taxon>
        <taxon>Methanobacteriota</taxon>
        <taxon>Stenosarchaea group</taxon>
        <taxon>Halobacteria</taxon>
        <taxon>Halobacteriales</taxon>
        <taxon>Haloferacaceae</taxon>
        <taxon>Halobellus</taxon>
    </lineage>
</organism>
<evidence type="ECO:0000313" key="3">
    <source>
        <dbReference type="Proteomes" id="UP000546257"/>
    </source>
</evidence>
<keyword evidence="1" id="KW-0472">Membrane</keyword>
<feature type="transmembrane region" description="Helical" evidence="1">
    <location>
        <begin position="15"/>
        <end position="34"/>
    </location>
</feature>
<evidence type="ECO:0000256" key="1">
    <source>
        <dbReference type="SAM" id="Phobius"/>
    </source>
</evidence>
<keyword evidence="3" id="KW-1185">Reference proteome</keyword>
<keyword evidence="1" id="KW-0812">Transmembrane</keyword>